<sequence length="1551" mass="177570">MKIKKLIMILLIVAATTSYADERTDTIKKINKIIDNAITKAIEEDKTNPYLKESRIKAIKEQILAAIKKDLDEPGLTRLDIPEILPKIDKEIKKIGDGIGPKNNYRIIQESKEVIQPVEQTAYEGFLKVVDTQNRMNGIKSNYWEKGNVKAQRTHNGVDLVPIAHVVYKNAASDSREEPNSNSKIRRSSHTIADLAEKGIGAFDKEDYSELPYKNSDQFYEKRFYFGAGNTVKDIVFLNKEKFSSEVENTKKNKNERYYIEGEYKIVTTNATEDERSKSFGAEKDVNPLDITMKEYRTRIEGKSKAEISAFLKEKMVQKNIKNVIQEGEDLYTIDDKGRKWKVDWKLEPVSVESGSKTEYKDTIFTTINYYSPFDDKSTSDNRGKLLYTNDGSIYAQDKNRYTNDVSLKLTETETKVETKIKKMVRVTKQSTETLQLTPSEYEARKNEFSDTSIYKVIPDEDEDGNEIYYIEKTVKTVKEFDAKDTKAIEDFKSEGGLGFHGTIENFDKTITETVKVNKDITKSLNDFIATAKERAEKGEAPRNQFDQYFYDKKHLSKEDFENKWVKPFKDPEYIKAKENYERELAETTAKRDEAKKAKDKYTEITDTLFDKITQNVGRGVISYTDFYENTFTKTLISEAKLEQFINSKPELNTEEKKNLVREYYKEWKNFENSSKTFYTLNSQVESGIAKKYGFWDNDAATPEQRKYVGLNGLIKDLELTRSIAGKNIEFRGIGRIEGTVDLGEGKNTLKIAEQMTGQYGTNITLGAYAKLKNIDTVEVGGSLTLDNAQASISGRTSLRMDIDATKKNSEGHYYQHALKDSDPNIRFIKYGTTNMDSRNDFMIELLTSKITENEAVIDMGRKIDYTWHDMKTGKDYDMTIPFVSDSIAHQLINNKKLSKNGTSLLELKTREELRRLNSDENAVYRSIRNANKLGILSPTLTTTNKKTTFNTVDEEKEAKKKKDLLTYLKTKTDEELVNDLSQFNLNEIEKKEAIELVKKLKNSDDFKSIMNKEKELKTKLDEINKLEKDSDYQNLHFQEITNKIESDFNDLSNKVYSLYPNEKDLEKQFETDLKREDSYTLVKKAVLLADKIPELQTKLTSIKNELKTKLNDTRELLKKDLATIKELKAKYPNSKFGEIEKTIETILSGDNLERMVLSSRDYNKNSDLADLVSDFKKLVSDISLQLKEKESIEKALEKNDASIEDPRYADYHRLKAKIFYTMREEEVLSELKNMLNQLSDRNIYSKLNKISKNEISTYTTIPFEVSHALTDKKSIARGGFISNRTVQDNFKGNIYTAYGLYETTANSETKYGILFGGANTKHNEVYQRSLTTVATESEIKGVSAYVGGYFNKPVVNNLNWITGIGSQYGRYKVKREMRNNYQDLHSEGKVNTTSLNTYSGFIINYPIQEDVFVQLKGLLAYTMVKQSKVNESGDLPLDINKKTYHYLDGEAGISFNKIFYGEDLRSSISAGAYGILGIIGYKNSDMEAKINGSSSSFGIKGDRVKKDAVKIHIDYNVQTDVGYTYGLEGTYITNSKENNVKIGIKGGYVF</sequence>
<dbReference type="RefSeq" id="WP_060495709.1">
    <property type="nucleotide sequence ID" value="NZ_CP013121.1"/>
</dbReference>
<dbReference type="InterPro" id="IPR036709">
    <property type="entry name" value="Autotransporte_beta_dom_sf"/>
</dbReference>
<evidence type="ECO:0000259" key="4">
    <source>
        <dbReference type="PROSITE" id="PS51208"/>
    </source>
</evidence>
<dbReference type="PROSITE" id="PS51208">
    <property type="entry name" value="AUTOTRANSPORTER"/>
    <property type="match status" value="1"/>
</dbReference>
<reference evidence="5 6" key="1">
    <citation type="submission" date="2015-11" db="EMBL/GenBank/DDBJ databases">
        <authorList>
            <person name="Kook J.-K."/>
            <person name="Park S.-N."/>
            <person name="Lim Y.K."/>
            <person name="Jo E."/>
        </authorList>
    </citation>
    <scope>NUCLEOTIDE SEQUENCE [LARGE SCALE GENOMIC DNA]</scope>
    <source>
        <strain evidence="5 6">ChDC F306</strain>
    </source>
</reference>
<name>A0AAC9F028_FUSNP</name>
<gene>
    <name evidence="5" type="ORF">RO02_01125</name>
</gene>
<dbReference type="EMBL" id="CP013121">
    <property type="protein sequence ID" value="ALM93265.1"/>
    <property type="molecule type" value="Genomic_DNA"/>
</dbReference>
<dbReference type="Pfam" id="PF03797">
    <property type="entry name" value="Autotransporter"/>
    <property type="match status" value="1"/>
</dbReference>
<feature type="coiled-coil region" evidence="1">
    <location>
        <begin position="578"/>
        <end position="605"/>
    </location>
</feature>
<accession>A0AAC9F028</accession>
<evidence type="ECO:0000313" key="6">
    <source>
        <dbReference type="Proteomes" id="UP000067061"/>
    </source>
</evidence>
<feature type="domain" description="Autotransporter" evidence="4">
    <location>
        <begin position="1270"/>
        <end position="1551"/>
    </location>
</feature>
<keyword evidence="1" id="KW-0175">Coiled coil</keyword>
<feature type="chain" id="PRO_5042267109" evidence="3">
    <location>
        <begin position="21"/>
        <end position="1551"/>
    </location>
</feature>
<protein>
    <submittedName>
        <fullName evidence="5">Autotransporter subunit beta</fullName>
    </submittedName>
</protein>
<evidence type="ECO:0000256" key="3">
    <source>
        <dbReference type="SAM" id="SignalP"/>
    </source>
</evidence>
<proteinExistence type="predicted"/>
<evidence type="ECO:0000256" key="2">
    <source>
        <dbReference type="SAM" id="MobiDB-lite"/>
    </source>
</evidence>
<feature type="region of interest" description="Disordered" evidence="2">
    <location>
        <begin position="171"/>
        <end position="190"/>
    </location>
</feature>
<dbReference type="SUPFAM" id="SSF103515">
    <property type="entry name" value="Autotransporter"/>
    <property type="match status" value="1"/>
</dbReference>
<dbReference type="Proteomes" id="UP000067061">
    <property type="component" value="Chromosome"/>
</dbReference>
<feature type="signal peptide" evidence="3">
    <location>
        <begin position="1"/>
        <end position="20"/>
    </location>
</feature>
<dbReference type="Gene3D" id="2.40.128.130">
    <property type="entry name" value="Autotransporter beta-domain"/>
    <property type="match status" value="1"/>
</dbReference>
<evidence type="ECO:0000256" key="1">
    <source>
        <dbReference type="SAM" id="Coils"/>
    </source>
</evidence>
<evidence type="ECO:0000313" key="5">
    <source>
        <dbReference type="EMBL" id="ALM93265.1"/>
    </source>
</evidence>
<organism evidence="5 6">
    <name type="scientific">Fusobacterium nucleatum subsp. polymorphum</name>
    <name type="common">Fusobacterium polymorphum</name>
    <dbReference type="NCBI Taxonomy" id="76857"/>
    <lineage>
        <taxon>Bacteria</taxon>
        <taxon>Fusobacteriati</taxon>
        <taxon>Fusobacteriota</taxon>
        <taxon>Fusobacteriia</taxon>
        <taxon>Fusobacteriales</taxon>
        <taxon>Fusobacteriaceae</taxon>
        <taxon>Fusobacterium</taxon>
    </lineage>
</organism>
<dbReference type="InterPro" id="IPR005546">
    <property type="entry name" value="Autotransporte_beta"/>
</dbReference>
<keyword evidence="3" id="KW-0732">Signal</keyword>